<feature type="transmembrane region" description="Helical" evidence="2">
    <location>
        <begin position="278"/>
        <end position="301"/>
    </location>
</feature>
<keyword evidence="4" id="KW-1185">Reference proteome</keyword>
<proteinExistence type="predicted"/>
<keyword evidence="2" id="KW-0472">Membrane</keyword>
<dbReference type="EMBL" id="JAACJK010000163">
    <property type="protein sequence ID" value="KAF5326495.1"/>
    <property type="molecule type" value="Genomic_DNA"/>
</dbReference>
<evidence type="ECO:0000313" key="3">
    <source>
        <dbReference type="EMBL" id="KAF5326495.1"/>
    </source>
</evidence>
<accession>A0A8H5BN77</accession>
<dbReference type="Proteomes" id="UP000541558">
    <property type="component" value="Unassembled WGS sequence"/>
</dbReference>
<feature type="region of interest" description="Disordered" evidence="1">
    <location>
        <begin position="1"/>
        <end position="23"/>
    </location>
</feature>
<dbReference type="AlphaFoldDB" id="A0A8H5BN77"/>
<keyword evidence="2" id="KW-0812">Transmembrane</keyword>
<keyword evidence="2" id="KW-1133">Transmembrane helix</keyword>
<protein>
    <submittedName>
        <fullName evidence="3">Uncharacterized protein</fullName>
    </submittedName>
</protein>
<feature type="compositionally biased region" description="Polar residues" evidence="1">
    <location>
        <begin position="178"/>
        <end position="187"/>
    </location>
</feature>
<sequence length="352" mass="38054">MDPNNSSRQSRHLPETRWSNQSVDSIYLQYGANDSTLDVTGSSEALYSASRVGSTAALVPSEAPTKPTGGGIGNSGTTRPLDISRYAPKSATRGHTPAQHKKSESATPLMPTFSGSDDLHDDPAPYEPHISRSPDKKHDDDPSLYSLEEEDEDTRAQRQANVDRNLNKIYSLYRRDSSTTTAQSRSSYLPRLPFQRTSRHQRDDSDFSMSSQVTLVPGQGTYAPSQVTLVPTLSHIDTVDLEKGKYGMRGDAGDLNFKPLPPTPPTPTQKRVLRRAGVCTGLCCFTLLIVIVAGAVVYMMLAVNSNLDSWGHRVAVLPMGVGNPQQNMAASEAAKAAKAAATTTATKMRGGF</sequence>
<reference evidence="3 4" key="1">
    <citation type="journal article" date="2020" name="ISME J.">
        <title>Uncovering the hidden diversity of litter-decomposition mechanisms in mushroom-forming fungi.</title>
        <authorList>
            <person name="Floudas D."/>
            <person name="Bentzer J."/>
            <person name="Ahren D."/>
            <person name="Johansson T."/>
            <person name="Persson P."/>
            <person name="Tunlid A."/>
        </authorList>
    </citation>
    <scope>NUCLEOTIDE SEQUENCE [LARGE SCALE GENOMIC DNA]</scope>
    <source>
        <strain evidence="3 4">CBS 175.51</strain>
    </source>
</reference>
<feature type="region of interest" description="Disordered" evidence="1">
    <location>
        <begin position="47"/>
        <end position="162"/>
    </location>
</feature>
<name>A0A8H5BN77_9AGAR</name>
<evidence type="ECO:0000256" key="2">
    <source>
        <dbReference type="SAM" id="Phobius"/>
    </source>
</evidence>
<organism evidence="3 4">
    <name type="scientific">Ephemerocybe angulata</name>
    <dbReference type="NCBI Taxonomy" id="980116"/>
    <lineage>
        <taxon>Eukaryota</taxon>
        <taxon>Fungi</taxon>
        <taxon>Dikarya</taxon>
        <taxon>Basidiomycota</taxon>
        <taxon>Agaricomycotina</taxon>
        <taxon>Agaricomycetes</taxon>
        <taxon>Agaricomycetidae</taxon>
        <taxon>Agaricales</taxon>
        <taxon>Agaricineae</taxon>
        <taxon>Psathyrellaceae</taxon>
        <taxon>Ephemerocybe</taxon>
    </lineage>
</organism>
<feature type="region of interest" description="Disordered" evidence="1">
    <location>
        <begin position="176"/>
        <end position="208"/>
    </location>
</feature>
<feature type="compositionally biased region" description="Basic and acidic residues" evidence="1">
    <location>
        <begin position="117"/>
        <end position="141"/>
    </location>
</feature>
<dbReference type="OrthoDB" id="2902075at2759"/>
<gene>
    <name evidence="3" type="ORF">D9611_000772</name>
</gene>
<comment type="caution">
    <text evidence="3">The sequence shown here is derived from an EMBL/GenBank/DDBJ whole genome shotgun (WGS) entry which is preliminary data.</text>
</comment>
<evidence type="ECO:0000256" key="1">
    <source>
        <dbReference type="SAM" id="MobiDB-lite"/>
    </source>
</evidence>
<evidence type="ECO:0000313" key="4">
    <source>
        <dbReference type="Proteomes" id="UP000541558"/>
    </source>
</evidence>